<dbReference type="GO" id="GO:1990481">
    <property type="term" value="P:mRNA pseudouridine synthesis"/>
    <property type="evidence" value="ECO:0007669"/>
    <property type="project" value="TreeGrafter"/>
</dbReference>
<dbReference type="OrthoDB" id="25767at2759"/>
<dbReference type="GO" id="GO:0005737">
    <property type="term" value="C:cytoplasm"/>
    <property type="evidence" value="ECO:0007669"/>
    <property type="project" value="TreeGrafter"/>
</dbReference>
<evidence type="ECO:0000259" key="4">
    <source>
        <dbReference type="Pfam" id="PF01416"/>
    </source>
</evidence>
<sequence length="435" mass="50942">MFIFYCPRRLNEVEMEKIGRKKIHGHLDITQLSTFSKEDLIDKIIALQCHNVELKNIIAKSQQRNQKRSYPPQKPFDFTRCKFRHVLLQVLYLGWDYQGYACQEDSLNTIEHFLFEALLKTCLIKDRQSSNYHRCGRTDKGVSAFGQVISLDLRSNNHDLDREINYCIILNKVLPPAIRCVAWCPVSDNFSARFNCTLRKYKYFFPKGFLNIQKMVEGTQFLVGSHDFRNFCKMDVGNGVVKYNRTITHVDILPYSLNKENEEYSMFVLVIQGQAFLWHQIRCIMGVLLLIGQEKEDPSIVKDLLDVEKHSRKPDYNMASDIPLNLYDCEYELESNWRYDDNNLTDLIKKLQSFWTFHAIKANMVESMLLDLRKRSGSTVDLSLCQSNYLLNGVRAKKYVPLVQRQKCESLENRIQHFIKRRKLEGSNSSPVVDT</sequence>
<protein>
    <recommendedName>
        <fullName evidence="4">Pseudouridine synthase I TruA alpha/beta domain-containing protein</fullName>
    </recommendedName>
</protein>
<evidence type="ECO:0000313" key="5">
    <source>
        <dbReference type="EMBL" id="JAV84292.1"/>
    </source>
</evidence>
<dbReference type="FunFam" id="3.30.70.580:FF:000007">
    <property type="entry name" value="tRNA pseudouridine synthase"/>
    <property type="match status" value="1"/>
</dbReference>
<accession>A0A1Y1MER1</accession>
<dbReference type="InterPro" id="IPR041707">
    <property type="entry name" value="Pus3-like"/>
</dbReference>
<organism evidence="5">
    <name type="scientific">Photinus pyralis</name>
    <name type="common">Common eastern firefly</name>
    <name type="synonym">Lampyris pyralis</name>
    <dbReference type="NCBI Taxonomy" id="7054"/>
    <lineage>
        <taxon>Eukaryota</taxon>
        <taxon>Metazoa</taxon>
        <taxon>Ecdysozoa</taxon>
        <taxon>Arthropoda</taxon>
        <taxon>Hexapoda</taxon>
        <taxon>Insecta</taxon>
        <taxon>Pterygota</taxon>
        <taxon>Neoptera</taxon>
        <taxon>Endopterygota</taxon>
        <taxon>Coleoptera</taxon>
        <taxon>Polyphaga</taxon>
        <taxon>Elateriformia</taxon>
        <taxon>Elateroidea</taxon>
        <taxon>Lampyridae</taxon>
        <taxon>Lampyrinae</taxon>
        <taxon>Photinus</taxon>
    </lineage>
</organism>
<dbReference type="EMBL" id="GEZM01033276">
    <property type="protein sequence ID" value="JAV84292.1"/>
    <property type="molecule type" value="Transcribed_RNA"/>
</dbReference>
<dbReference type="CDD" id="cd02569">
    <property type="entry name" value="PseudoU_synth_ScPus3"/>
    <property type="match status" value="1"/>
</dbReference>
<dbReference type="InterPro" id="IPR001406">
    <property type="entry name" value="PsdUridine_synth_TruA"/>
</dbReference>
<dbReference type="PANTHER" id="PTHR11142">
    <property type="entry name" value="PSEUDOURIDYLATE SYNTHASE"/>
    <property type="match status" value="1"/>
</dbReference>
<dbReference type="GO" id="GO:0005634">
    <property type="term" value="C:nucleus"/>
    <property type="evidence" value="ECO:0007669"/>
    <property type="project" value="TreeGrafter"/>
</dbReference>
<dbReference type="Gene3D" id="3.30.70.580">
    <property type="entry name" value="Pseudouridine synthase I, catalytic domain, N-terminal subdomain"/>
    <property type="match status" value="1"/>
</dbReference>
<dbReference type="GeneID" id="116167855"/>
<dbReference type="GO" id="GO:0031119">
    <property type="term" value="P:tRNA pseudouridine synthesis"/>
    <property type="evidence" value="ECO:0007669"/>
    <property type="project" value="TreeGrafter"/>
</dbReference>
<comment type="similarity">
    <text evidence="1">Belongs to the tRNA pseudouridine synthase TruA family.</text>
</comment>
<dbReference type="GO" id="GO:0003723">
    <property type="term" value="F:RNA binding"/>
    <property type="evidence" value="ECO:0007669"/>
    <property type="project" value="InterPro"/>
</dbReference>
<dbReference type="HAMAP" id="MF_00171">
    <property type="entry name" value="TruA"/>
    <property type="match status" value="1"/>
</dbReference>
<dbReference type="InterPro" id="IPR020094">
    <property type="entry name" value="TruA/RsuA/RluB/E/F_N"/>
</dbReference>
<dbReference type="Pfam" id="PF01416">
    <property type="entry name" value="PseudoU_synth_1"/>
    <property type="match status" value="1"/>
</dbReference>
<evidence type="ECO:0000256" key="2">
    <source>
        <dbReference type="ARBA" id="ARBA00022694"/>
    </source>
</evidence>
<evidence type="ECO:0000256" key="3">
    <source>
        <dbReference type="ARBA" id="ARBA00023235"/>
    </source>
</evidence>
<dbReference type="InterPro" id="IPR020097">
    <property type="entry name" value="PsdUridine_synth_TruA_a/b_dom"/>
</dbReference>
<dbReference type="NCBIfam" id="TIGR00071">
    <property type="entry name" value="hisT_truA"/>
    <property type="match status" value="1"/>
</dbReference>
<dbReference type="GO" id="GO:0009982">
    <property type="term" value="F:pseudouridine synthase activity"/>
    <property type="evidence" value="ECO:0007669"/>
    <property type="project" value="InterPro"/>
</dbReference>
<keyword evidence="3" id="KW-0413">Isomerase</keyword>
<evidence type="ECO:0000256" key="1">
    <source>
        <dbReference type="ARBA" id="ARBA00009375"/>
    </source>
</evidence>
<dbReference type="PANTHER" id="PTHR11142:SF5">
    <property type="entry name" value="TRNA PSEUDOURIDINE(38_39) SYNTHASE"/>
    <property type="match status" value="1"/>
</dbReference>
<proteinExistence type="inferred from homology"/>
<dbReference type="KEGG" id="ppyr:116167855"/>
<dbReference type="AlphaFoldDB" id="A0A1Y1MER1"/>
<feature type="domain" description="Pseudouridine synthase I TruA alpha/beta" evidence="4">
    <location>
        <begin position="222"/>
        <end position="332"/>
    </location>
</feature>
<dbReference type="InterPro" id="IPR020095">
    <property type="entry name" value="PsdUridine_synth_TruA_C"/>
</dbReference>
<reference evidence="5" key="1">
    <citation type="journal article" date="2016" name="Sci. Rep.">
        <title>Molecular characterization of firefly nuptial gifts: a multi-omics approach sheds light on postcopulatory sexual selection.</title>
        <authorList>
            <person name="Al-Wathiqui N."/>
            <person name="Fallon T.R."/>
            <person name="South A."/>
            <person name="Weng J.K."/>
            <person name="Lewis S.M."/>
        </authorList>
    </citation>
    <scope>NUCLEOTIDE SEQUENCE</scope>
</reference>
<dbReference type="SUPFAM" id="SSF55120">
    <property type="entry name" value="Pseudouridine synthase"/>
    <property type="match status" value="1"/>
</dbReference>
<keyword evidence="2" id="KW-0819">tRNA processing</keyword>
<name>A0A1Y1MER1_PHOPY</name>
<dbReference type="InterPro" id="IPR020103">
    <property type="entry name" value="PsdUridine_synth_cat_dom_sf"/>
</dbReference>
<dbReference type="RefSeq" id="XP_031339283.1">
    <property type="nucleotide sequence ID" value="XM_031483423.1"/>
</dbReference>
<dbReference type="Gene3D" id="3.30.70.660">
    <property type="entry name" value="Pseudouridine synthase I, catalytic domain, C-terminal subdomain"/>
    <property type="match status" value="1"/>
</dbReference>